<dbReference type="EMBL" id="HBGS01023783">
    <property type="protein sequence ID" value="CAD9415028.1"/>
    <property type="molecule type" value="Transcribed_RNA"/>
</dbReference>
<dbReference type="AlphaFoldDB" id="A0A7S2C3Y8"/>
<name>A0A7S2C3Y8_9STRA</name>
<organism evidence="1">
    <name type="scientific">Octactis speculum</name>
    <dbReference type="NCBI Taxonomy" id="3111310"/>
    <lineage>
        <taxon>Eukaryota</taxon>
        <taxon>Sar</taxon>
        <taxon>Stramenopiles</taxon>
        <taxon>Ochrophyta</taxon>
        <taxon>Dictyochophyceae</taxon>
        <taxon>Dictyochales</taxon>
        <taxon>Dictyochaceae</taxon>
        <taxon>Octactis</taxon>
    </lineage>
</organism>
<reference evidence="1" key="1">
    <citation type="submission" date="2021-01" db="EMBL/GenBank/DDBJ databases">
        <authorList>
            <person name="Corre E."/>
            <person name="Pelletier E."/>
            <person name="Niang G."/>
            <person name="Scheremetjew M."/>
            <person name="Finn R."/>
            <person name="Kale V."/>
            <person name="Holt S."/>
            <person name="Cochrane G."/>
            <person name="Meng A."/>
            <person name="Brown T."/>
            <person name="Cohen L."/>
        </authorList>
    </citation>
    <scope>NUCLEOTIDE SEQUENCE</scope>
    <source>
        <strain evidence="1">CCMP1381</strain>
    </source>
</reference>
<evidence type="ECO:0000313" key="1">
    <source>
        <dbReference type="EMBL" id="CAD9415028.1"/>
    </source>
</evidence>
<gene>
    <name evidence="1" type="ORF">DSPE1174_LOCUS12085</name>
</gene>
<proteinExistence type="predicted"/>
<protein>
    <submittedName>
        <fullName evidence="1">Uncharacterized protein</fullName>
    </submittedName>
</protein>
<accession>A0A7S2C3Y8</accession>
<sequence length="120" mass="13215">MTLTVGQIIFALHPSGDAWKERDSDSFATLNKAGLFVAVCNIQGSTTGHSVLIWRNIKGNLQIFDPRKCCVVNDGVAGILSRRQLESNKLSVIVSAWKNLEGGQQKPRLHRQTQSVIDLT</sequence>